<dbReference type="PANTHER" id="PTHR15157:SF5">
    <property type="entry name" value="UV RADIATION RESISTANCE-ASSOCIATED GENE PROTEIN"/>
    <property type="match status" value="1"/>
</dbReference>
<organism evidence="3">
    <name type="scientific">Chlorella variabilis</name>
    <name type="common">Green alga</name>
    <dbReference type="NCBI Taxonomy" id="554065"/>
    <lineage>
        <taxon>Eukaryota</taxon>
        <taxon>Viridiplantae</taxon>
        <taxon>Chlorophyta</taxon>
        <taxon>core chlorophytes</taxon>
        <taxon>Trebouxiophyceae</taxon>
        <taxon>Chlorellales</taxon>
        <taxon>Chlorellaceae</taxon>
        <taxon>Chlorella clade</taxon>
        <taxon>Chlorella</taxon>
    </lineage>
</organism>
<dbReference type="OrthoDB" id="513696at2759"/>
<reference evidence="2 3" key="1">
    <citation type="journal article" date="2010" name="Plant Cell">
        <title>The Chlorella variabilis NC64A genome reveals adaptation to photosymbiosis, coevolution with viruses, and cryptic sex.</title>
        <authorList>
            <person name="Blanc G."/>
            <person name="Duncan G."/>
            <person name="Agarkova I."/>
            <person name="Borodovsky M."/>
            <person name="Gurnon J."/>
            <person name="Kuo A."/>
            <person name="Lindquist E."/>
            <person name="Lucas S."/>
            <person name="Pangilinan J."/>
            <person name="Polle J."/>
            <person name="Salamov A."/>
            <person name="Terry A."/>
            <person name="Yamada T."/>
            <person name="Dunigan D.D."/>
            <person name="Grigoriev I.V."/>
            <person name="Claverie J.M."/>
            <person name="Van Etten J.L."/>
        </authorList>
    </citation>
    <scope>NUCLEOTIDE SEQUENCE [LARGE SCALE GENOMIC DNA]</scope>
    <source>
        <strain evidence="2 3">NC64A</strain>
    </source>
</reference>
<dbReference type="PANTHER" id="PTHR15157">
    <property type="entry name" value="UV RADIATION RESISTANCE-ASSOCIATED GENE PROTEIN"/>
    <property type="match status" value="1"/>
</dbReference>
<accession>E1ZRV8</accession>
<sequence length="515" mass="55381">MSCGVCEAANTPLVCDQCFAGSPCLSDKRSLLEQRDAAAQQLKAVLADKVCSPPADLPAAQRLRLAHRLNDSCAPPLLACYQVAHQQQQRQLLHLAEELRATRQHAAEVDRQLQVERRGILAGHQQQQQRQLRLREVQQDLDALSRQMEALTAPHRNQKVQACVRSLEALAREQRTKVVSRAMEILPLKLVPLTCPVASNSGSRSSLGAAAQRDCAAVCSLVLPDKPVGMTELAQLAGSLGSALGYLALLLDLLSRFLQLPVAHRAAFQGSTSRLWQPDGFFDMRPLPPNDALRLSWPAAADGGRSGLGLSALGGGGSAAATQQQQRRMEQQLQAALHELQRSAGLLVYARLGPEAAFKVPEDRLPFTWLAKLCKLLALEPRSSTGRVAVPRAGPLHASAVLGRSSLLAGSASSSQMDLDCPTLLTSEGPTTYEAPEEDWEHLPRPAYGMMPPRPWELEDVEHWEQANFADGGGAGGGGIGGSTVSYGSSPIAALHAWFTNRTRMYLGTAQPTGS</sequence>
<dbReference type="InParanoid" id="E1ZRV8"/>
<gene>
    <name evidence="2" type="ORF">CHLNCDRAFT_140244</name>
</gene>
<keyword evidence="3" id="KW-1185">Reference proteome</keyword>
<evidence type="ECO:0000313" key="2">
    <source>
        <dbReference type="EMBL" id="EFN51481.1"/>
    </source>
</evidence>
<keyword evidence="1" id="KW-0175">Coiled coil</keyword>
<dbReference type="KEGG" id="cvr:CHLNCDRAFT_140244"/>
<dbReference type="FunCoup" id="E1ZRV8">
    <property type="interactions" value="257"/>
</dbReference>
<dbReference type="AlphaFoldDB" id="E1ZRV8"/>
<name>E1ZRV8_CHLVA</name>
<proteinExistence type="predicted"/>
<evidence type="ECO:0000313" key="3">
    <source>
        <dbReference type="Proteomes" id="UP000008141"/>
    </source>
</evidence>
<dbReference type="EMBL" id="GL433863">
    <property type="protein sequence ID" value="EFN51481.1"/>
    <property type="molecule type" value="Genomic_DNA"/>
</dbReference>
<dbReference type="GO" id="GO:0000149">
    <property type="term" value="F:SNARE binding"/>
    <property type="evidence" value="ECO:0007669"/>
    <property type="project" value="TreeGrafter"/>
</dbReference>
<protein>
    <submittedName>
        <fullName evidence="2">Uncharacterized protein</fullName>
    </submittedName>
</protein>
<dbReference type="GeneID" id="17350945"/>
<evidence type="ECO:0000256" key="1">
    <source>
        <dbReference type="ARBA" id="ARBA00023054"/>
    </source>
</evidence>
<dbReference type="GO" id="GO:0035493">
    <property type="term" value="P:SNARE complex assembly"/>
    <property type="evidence" value="ECO:0007669"/>
    <property type="project" value="TreeGrafter"/>
</dbReference>
<dbReference type="GO" id="GO:0005768">
    <property type="term" value="C:endosome"/>
    <property type="evidence" value="ECO:0007669"/>
    <property type="project" value="TreeGrafter"/>
</dbReference>
<dbReference type="RefSeq" id="XP_005843583.1">
    <property type="nucleotide sequence ID" value="XM_005843521.1"/>
</dbReference>
<dbReference type="GO" id="GO:0000323">
    <property type="term" value="C:lytic vacuole"/>
    <property type="evidence" value="ECO:0007669"/>
    <property type="project" value="TreeGrafter"/>
</dbReference>
<dbReference type="Proteomes" id="UP000008141">
    <property type="component" value="Unassembled WGS sequence"/>
</dbReference>